<evidence type="ECO:0000313" key="2">
    <source>
        <dbReference type="Proteomes" id="UP001341840"/>
    </source>
</evidence>
<evidence type="ECO:0000313" key="1">
    <source>
        <dbReference type="EMBL" id="MED6225853.1"/>
    </source>
</evidence>
<gene>
    <name evidence="1" type="ORF">PIB30_097688</name>
</gene>
<feature type="non-terminal residue" evidence="1">
    <location>
        <position position="1"/>
    </location>
</feature>
<accession>A0ABU6ZV36</accession>
<protein>
    <submittedName>
        <fullName evidence="1">Uncharacterized protein</fullName>
    </submittedName>
</protein>
<comment type="caution">
    <text evidence="1">The sequence shown here is derived from an EMBL/GenBank/DDBJ whole genome shotgun (WGS) entry which is preliminary data.</text>
</comment>
<proteinExistence type="predicted"/>
<dbReference type="Proteomes" id="UP001341840">
    <property type="component" value="Unassembled WGS sequence"/>
</dbReference>
<organism evidence="1 2">
    <name type="scientific">Stylosanthes scabra</name>
    <dbReference type="NCBI Taxonomy" id="79078"/>
    <lineage>
        <taxon>Eukaryota</taxon>
        <taxon>Viridiplantae</taxon>
        <taxon>Streptophyta</taxon>
        <taxon>Embryophyta</taxon>
        <taxon>Tracheophyta</taxon>
        <taxon>Spermatophyta</taxon>
        <taxon>Magnoliopsida</taxon>
        <taxon>eudicotyledons</taxon>
        <taxon>Gunneridae</taxon>
        <taxon>Pentapetalae</taxon>
        <taxon>rosids</taxon>
        <taxon>fabids</taxon>
        <taxon>Fabales</taxon>
        <taxon>Fabaceae</taxon>
        <taxon>Papilionoideae</taxon>
        <taxon>50 kb inversion clade</taxon>
        <taxon>dalbergioids sensu lato</taxon>
        <taxon>Dalbergieae</taxon>
        <taxon>Pterocarpus clade</taxon>
        <taxon>Stylosanthes</taxon>
    </lineage>
</organism>
<feature type="non-terminal residue" evidence="1">
    <location>
        <position position="71"/>
    </location>
</feature>
<sequence length="71" mass="7997">QQPHVQQLHLLLSSLLSSTPYTPSHKHHPTLIHLRLIFSNNPYLTNFTLLSTLTHTPRTTTQTTPSSVLTS</sequence>
<keyword evidence="2" id="KW-1185">Reference proteome</keyword>
<dbReference type="EMBL" id="JASCZI010274284">
    <property type="protein sequence ID" value="MED6225853.1"/>
    <property type="molecule type" value="Genomic_DNA"/>
</dbReference>
<reference evidence="1 2" key="1">
    <citation type="journal article" date="2023" name="Plants (Basel)">
        <title>Bridging the Gap: Combining Genomics and Transcriptomics Approaches to Understand Stylosanthes scabra, an Orphan Legume from the Brazilian Caatinga.</title>
        <authorList>
            <person name="Ferreira-Neto J.R.C."/>
            <person name="da Silva M.D."/>
            <person name="Binneck E."/>
            <person name="de Melo N.F."/>
            <person name="da Silva R.H."/>
            <person name="de Melo A.L.T.M."/>
            <person name="Pandolfi V."/>
            <person name="Bustamante F.O."/>
            <person name="Brasileiro-Vidal A.C."/>
            <person name="Benko-Iseppon A.M."/>
        </authorList>
    </citation>
    <scope>NUCLEOTIDE SEQUENCE [LARGE SCALE GENOMIC DNA]</scope>
    <source>
        <tissue evidence="1">Leaves</tissue>
    </source>
</reference>
<name>A0ABU6ZV36_9FABA</name>